<keyword evidence="5" id="KW-1185">Reference proteome</keyword>
<dbReference type="AlphaFoldDB" id="A0AB40AXS3"/>
<dbReference type="Gene3D" id="2.60.120.10">
    <property type="entry name" value="Jelly Rolls"/>
    <property type="match status" value="2"/>
</dbReference>
<name>A0AB40AXS3_DIOCR</name>
<dbReference type="SUPFAM" id="SSF51182">
    <property type="entry name" value="RmlC-like cupins"/>
    <property type="match status" value="1"/>
</dbReference>
<sequence length="371" mass="41472">MSVDQEAQKHRYVVKKMLAKPQHEGARATVRRNIGRYELRNLDPFLFLDESSASPPAGFHDHPHRDFETVSYMIQGAVTHQDFSGNNGTIKAGDLQWMTAGRGIIHSEMPAGEGVHRGLQLWINLSFKDKMMEPRYQELQSKDIREDEKDSVHVRIIAGEAFGVRSPIYTQTPTLFLDFTMKPVAQLEQHIPDTWTAFAYILEGETVFGIPPKCSSSAITSHHAVVLSVGDVVAVRNASSKMLRFVLIGGQPLNEPVVHYGPFMMNTEEEIKKTIEDYHMFRNGFENAKNWKSNKARVGEEEESGGAGNSVAACKRGPEKEIRAKAVEREEHEESVVSEVLQISEEGQGGGELGGRASCVCNNQGRCEMMW</sequence>
<feature type="domain" description="Pirin C-terminal" evidence="4">
    <location>
        <begin position="177"/>
        <end position="283"/>
    </location>
</feature>
<gene>
    <name evidence="6" type="primary">LOC120255361</name>
</gene>
<dbReference type="RefSeq" id="XP_039119131.1">
    <property type="nucleotide sequence ID" value="XM_039263197.1"/>
</dbReference>
<accession>A0AB40AXS3</accession>
<proteinExistence type="inferred from homology"/>
<organism evidence="5 6">
    <name type="scientific">Dioscorea cayennensis subsp. rotundata</name>
    <name type="common">White Guinea yam</name>
    <name type="synonym">Dioscorea rotundata</name>
    <dbReference type="NCBI Taxonomy" id="55577"/>
    <lineage>
        <taxon>Eukaryota</taxon>
        <taxon>Viridiplantae</taxon>
        <taxon>Streptophyta</taxon>
        <taxon>Embryophyta</taxon>
        <taxon>Tracheophyta</taxon>
        <taxon>Spermatophyta</taxon>
        <taxon>Magnoliopsida</taxon>
        <taxon>Liliopsida</taxon>
        <taxon>Dioscoreales</taxon>
        <taxon>Dioscoreaceae</taxon>
        <taxon>Dioscorea</taxon>
    </lineage>
</organism>
<evidence type="ECO:0000256" key="1">
    <source>
        <dbReference type="ARBA" id="ARBA00008416"/>
    </source>
</evidence>
<evidence type="ECO:0000256" key="2">
    <source>
        <dbReference type="RuleBase" id="RU003457"/>
    </source>
</evidence>
<dbReference type="CDD" id="cd02247">
    <property type="entry name" value="cupin_pirin_C"/>
    <property type="match status" value="1"/>
</dbReference>
<dbReference type="InterPro" id="IPR008778">
    <property type="entry name" value="Pirin_C_dom"/>
</dbReference>
<dbReference type="InterPro" id="IPR011051">
    <property type="entry name" value="RmlC_Cupin_sf"/>
</dbReference>
<dbReference type="CDD" id="cd02909">
    <property type="entry name" value="cupin_pirin_N"/>
    <property type="match status" value="1"/>
</dbReference>
<evidence type="ECO:0000259" key="4">
    <source>
        <dbReference type="Pfam" id="PF05726"/>
    </source>
</evidence>
<dbReference type="GeneID" id="120255361"/>
<feature type="domain" description="Pirin N-terminal" evidence="3">
    <location>
        <begin position="29"/>
        <end position="123"/>
    </location>
</feature>
<dbReference type="Pfam" id="PF05726">
    <property type="entry name" value="Pirin_C"/>
    <property type="match status" value="1"/>
</dbReference>
<reference evidence="6" key="1">
    <citation type="submission" date="2025-08" db="UniProtKB">
        <authorList>
            <consortium name="RefSeq"/>
        </authorList>
    </citation>
    <scope>IDENTIFICATION</scope>
</reference>
<dbReference type="PANTHER" id="PTHR13903">
    <property type="entry name" value="PIRIN-RELATED"/>
    <property type="match status" value="1"/>
</dbReference>
<dbReference type="InterPro" id="IPR014710">
    <property type="entry name" value="RmlC-like_jellyroll"/>
</dbReference>
<evidence type="ECO:0000259" key="3">
    <source>
        <dbReference type="Pfam" id="PF02678"/>
    </source>
</evidence>
<evidence type="ECO:0000313" key="5">
    <source>
        <dbReference type="Proteomes" id="UP001515500"/>
    </source>
</evidence>
<dbReference type="InterPro" id="IPR012093">
    <property type="entry name" value="Pirin"/>
</dbReference>
<dbReference type="Pfam" id="PF02678">
    <property type="entry name" value="Pirin"/>
    <property type="match status" value="1"/>
</dbReference>
<dbReference type="PANTHER" id="PTHR13903:SF8">
    <property type="entry name" value="PIRIN"/>
    <property type="match status" value="1"/>
</dbReference>
<dbReference type="InterPro" id="IPR003829">
    <property type="entry name" value="Pirin_N_dom"/>
</dbReference>
<comment type="similarity">
    <text evidence="1 2">Belongs to the pirin family.</text>
</comment>
<protein>
    <submittedName>
        <fullName evidence="6">Pirin-like protein</fullName>
    </submittedName>
</protein>
<dbReference type="Proteomes" id="UP001515500">
    <property type="component" value="Unplaced"/>
</dbReference>
<evidence type="ECO:0000313" key="6">
    <source>
        <dbReference type="RefSeq" id="XP_039119131.1"/>
    </source>
</evidence>